<dbReference type="Pfam" id="PF12234">
    <property type="entry name" value="Rav1p_C"/>
    <property type="match status" value="1"/>
</dbReference>
<dbReference type="PANTHER" id="PTHR13950:SF9">
    <property type="entry name" value="RABCONNECTIN-3A"/>
    <property type="match status" value="1"/>
</dbReference>
<dbReference type="STRING" id="5539.A0A3E2HMC9"/>
<dbReference type="InterPro" id="IPR015943">
    <property type="entry name" value="WD40/YVTN_repeat-like_dom_sf"/>
</dbReference>
<organism evidence="3 4">
    <name type="scientific">Scytalidium lignicola</name>
    <name type="common">Hyphomycete</name>
    <dbReference type="NCBI Taxonomy" id="5539"/>
    <lineage>
        <taxon>Eukaryota</taxon>
        <taxon>Fungi</taxon>
        <taxon>Dikarya</taxon>
        <taxon>Ascomycota</taxon>
        <taxon>Pezizomycotina</taxon>
        <taxon>Leotiomycetes</taxon>
        <taxon>Leotiomycetes incertae sedis</taxon>
        <taxon>Scytalidium</taxon>
    </lineage>
</organism>
<feature type="non-terminal residue" evidence="3">
    <location>
        <position position="1315"/>
    </location>
</feature>
<reference evidence="3 4" key="1">
    <citation type="submission" date="2018-05" db="EMBL/GenBank/DDBJ databases">
        <title>Draft genome sequence of Scytalidium lignicola DSM 105466, a ubiquitous saprotrophic fungus.</title>
        <authorList>
            <person name="Buettner E."/>
            <person name="Gebauer A.M."/>
            <person name="Hofrichter M."/>
            <person name="Liers C."/>
            <person name="Kellner H."/>
        </authorList>
    </citation>
    <scope>NUCLEOTIDE SEQUENCE [LARGE SCALE GENOMIC DNA]</scope>
    <source>
        <strain evidence="3 4">DSM 105466</strain>
    </source>
</reference>
<dbReference type="InterPro" id="IPR036322">
    <property type="entry name" value="WD40_repeat_dom_sf"/>
</dbReference>
<dbReference type="GO" id="GO:0043291">
    <property type="term" value="C:RAVE complex"/>
    <property type="evidence" value="ECO:0007669"/>
    <property type="project" value="TreeGrafter"/>
</dbReference>
<keyword evidence="4" id="KW-1185">Reference proteome</keyword>
<dbReference type="Proteomes" id="UP000258309">
    <property type="component" value="Unassembled WGS sequence"/>
</dbReference>
<dbReference type="InterPro" id="IPR001680">
    <property type="entry name" value="WD40_rpt"/>
</dbReference>
<dbReference type="SMART" id="SM00320">
    <property type="entry name" value="WD40"/>
    <property type="match status" value="5"/>
</dbReference>
<dbReference type="EMBL" id="NCSJ02000019">
    <property type="protein sequence ID" value="RFU34559.1"/>
    <property type="molecule type" value="Genomic_DNA"/>
</dbReference>
<dbReference type="SUPFAM" id="SSF50978">
    <property type="entry name" value="WD40 repeat-like"/>
    <property type="match status" value="1"/>
</dbReference>
<name>A0A3E2HMC9_SCYLI</name>
<evidence type="ECO:0000256" key="1">
    <source>
        <dbReference type="SAM" id="MobiDB-lite"/>
    </source>
</evidence>
<comment type="caution">
    <text evidence="3">The sequence shown here is derived from an EMBL/GenBank/DDBJ whole genome shotgun (WGS) entry which is preliminary data.</text>
</comment>
<evidence type="ECO:0000313" key="3">
    <source>
        <dbReference type="EMBL" id="RFU34559.1"/>
    </source>
</evidence>
<sequence>MRTVLPGKAEAKLQAVCTSYWNDRQLIPLPKGYISGNAFIILNGTDGIVQTVYDDETQLTAIAIDEASGKIVTCAGSNVRVYKPYGQDENALKWSLQHSIPLDDEKDAVRTICWGVGEELLIGGLSLNLCSTLDQARKVWKKDLANAVKYAKLSYDSSYIATTGEYDRLVKIWRRLAFGSDDTCFDFTYLPHPSTVTNIHWRKPSHVGQTIDNVLYTICMDNKLRIWVTTNPHDLQILHLWGQIDLSESIQPRTPMGSGVSVLRYAFIIDGRDFSLATENSVQSKTSGDPRDDQALAHLIEVANRNPEICVVLDAQGHMSAWGIENPGSKPHEKSNIFNIAHVDGVCLGLSNSLKDDFGFVQIYNFFNKSRGSLNIVVHRFDGSIEVFETNVADLFDPSRRSDRLKSATVWSGHSAPIKKIVRNVSGLSVVSRTEGNECIVWKHAQLEGTSVLRHSTIAERNHIHRMCVLRNGRFVIFLHHDSIALWDTRSFKGTRLATHSFSVVGKPLCILLLPEVNKGSVVHVTTITSRMNGIVWEIYIPEVTAGDKESNEYICPSIREFCRFQLGESDDLAYVLPVDPAGSLPVVSGFLDTFARDIAISYTHSGVLRSWTARLDLPRKQVDWLQTCSVDTGIMEPALASGSSIRKAALVNARRDKLTIWDVRGAQLEFDQDYEAQDIIQDLDWTSTPDDQSILAVGFPYRVVLLAQMRYDYLNKGPAWAPIREIDIRGLTPHPIGDSTWLSGGNLIIGAGNQLFIYDKEVDQSAPILSSLGNPYGKKSWDLFEVVTRLNGPLPLYHPQFLGQLILAGKNTLVQCVLLALYKALKFFVEGDFLDSYLGLELDQFYADSEDTSPLNGSKKGQKLVFDSFSEADDAETITEAVASSINEKLTKFTLPQLSRQEQIHLADIVECVAVVEKQRRSMDDNAARFMLFFRQHILHRGRTNEISLSWREFNWAYHSSSQDVLIDMVSRHFHGRLLWEHARESGLFMWITDSNTLKSQFEVIARNEYTKTDLKNPVDCSLFYLALKKKAILQGLWRMASWNREQTATVRLLSNNFQEQKWKTVALKNAYALLGKRRFEYAAAFFLLADCLKDSVNVIINQLKDLQLAIAVTRVYEGEGGPVLKELLEEKVLPLAAQEGNRWLASWAFWMLRRRDMSVRALISPVYTLLETPRTPDLQAKFFLADDPGLVVLYSKLRQKTLQTLRGASKVTPKVEWAFVLHSAQLYDRMGCDLLALDLVRNWEFLVPLATTFKYLGGDADPRSLLRRRSSLVVADLPIPKLPIDMKSGGVHKQPPRAFEEPDANSLLDSFGF</sequence>
<feature type="region of interest" description="Disordered" evidence="1">
    <location>
        <begin position="1290"/>
        <end position="1315"/>
    </location>
</feature>
<dbReference type="Gene3D" id="2.130.10.10">
    <property type="entry name" value="YVTN repeat-like/Quinoprotein amine dehydrogenase"/>
    <property type="match status" value="1"/>
</dbReference>
<protein>
    <recommendedName>
        <fullName evidence="2">RAVE complex protein Rav1 C-terminal domain-containing protein</fullName>
    </recommendedName>
</protein>
<feature type="non-terminal residue" evidence="3">
    <location>
        <position position="1"/>
    </location>
</feature>
<dbReference type="PANTHER" id="PTHR13950">
    <property type="entry name" value="RABCONNECTIN-RELATED"/>
    <property type="match status" value="1"/>
</dbReference>
<dbReference type="InterPro" id="IPR022033">
    <property type="entry name" value="Rav1p_C"/>
</dbReference>
<dbReference type="GO" id="GO:0007035">
    <property type="term" value="P:vacuolar acidification"/>
    <property type="evidence" value="ECO:0007669"/>
    <property type="project" value="TreeGrafter"/>
</dbReference>
<gene>
    <name evidence="3" type="ORF">B7463_g1817</name>
</gene>
<dbReference type="OMA" id="NSHLTLW"/>
<feature type="domain" description="RAVE complex protein Rav1 C-terminal" evidence="2">
    <location>
        <begin position="607"/>
        <end position="1241"/>
    </location>
</feature>
<dbReference type="InterPro" id="IPR052208">
    <property type="entry name" value="DmX-like/RAVE_component"/>
</dbReference>
<evidence type="ECO:0000259" key="2">
    <source>
        <dbReference type="Pfam" id="PF12234"/>
    </source>
</evidence>
<evidence type="ECO:0000313" key="4">
    <source>
        <dbReference type="Proteomes" id="UP000258309"/>
    </source>
</evidence>
<dbReference type="OrthoDB" id="342131at2759"/>
<proteinExistence type="predicted"/>
<accession>A0A3E2HMC9</accession>